<dbReference type="InterPro" id="IPR037205">
    <property type="entry name" value="ChaB_sf"/>
</dbReference>
<protein>
    <submittedName>
        <fullName evidence="1">Uncharacterized protein</fullName>
    </submittedName>
</protein>
<reference evidence="1" key="1">
    <citation type="journal article" date="2015" name="Nature">
        <title>Complex archaea that bridge the gap between prokaryotes and eukaryotes.</title>
        <authorList>
            <person name="Spang A."/>
            <person name="Saw J.H."/>
            <person name="Jorgensen S.L."/>
            <person name="Zaremba-Niedzwiedzka K."/>
            <person name="Martijn J."/>
            <person name="Lind A.E."/>
            <person name="van Eijk R."/>
            <person name="Schleper C."/>
            <person name="Guy L."/>
            <person name="Ettema T.J."/>
        </authorList>
    </citation>
    <scope>NUCLEOTIDE SEQUENCE</scope>
</reference>
<dbReference type="EMBL" id="LAZR01060837">
    <property type="protein sequence ID" value="KKK64850.1"/>
    <property type="molecule type" value="Genomic_DNA"/>
</dbReference>
<dbReference type="SUPFAM" id="SSF140376">
    <property type="entry name" value="ChaB-like"/>
    <property type="match status" value="1"/>
</dbReference>
<evidence type="ECO:0000313" key="1">
    <source>
        <dbReference type="EMBL" id="KKK64850.1"/>
    </source>
</evidence>
<dbReference type="Pfam" id="PF06150">
    <property type="entry name" value="ChaB"/>
    <property type="match status" value="1"/>
</dbReference>
<dbReference type="InterPro" id="IPR009317">
    <property type="entry name" value="ChaB"/>
</dbReference>
<gene>
    <name evidence="1" type="ORF">LCGC14_2980070</name>
</gene>
<accession>A0A0F8XUF6</accession>
<comment type="caution">
    <text evidence="1">The sequence shown here is derived from an EMBL/GenBank/DDBJ whole genome shotgun (WGS) entry which is preliminary data.</text>
</comment>
<sequence length="222" mass="25730">FMSDDLKNQMRLLWERGQLSNQTYAEIVGEVDYKTEVARREKEARDGLPMTMYPPITQNIEDKGIDLIGEEVKNREEEDVNGKPIPTDKLDDPKKFDIGKKTLKTAPYKNITDLPPAVKNNISSSLQKTFLTVFNKAHVKYGETRAFRIAWSVIRKIAKKNKSGKWIRISSKIKLTYAMVEKVLEEDETKVINDSIKEKDIELKNKQILLVDKFLKQKKDKK</sequence>
<proteinExistence type="predicted"/>
<dbReference type="AlphaFoldDB" id="A0A0F8XUF6"/>
<organism evidence="1">
    <name type="scientific">marine sediment metagenome</name>
    <dbReference type="NCBI Taxonomy" id="412755"/>
    <lineage>
        <taxon>unclassified sequences</taxon>
        <taxon>metagenomes</taxon>
        <taxon>ecological metagenomes</taxon>
    </lineage>
</organism>
<feature type="non-terminal residue" evidence="1">
    <location>
        <position position="1"/>
    </location>
</feature>
<name>A0A0F8XUF6_9ZZZZ</name>
<dbReference type="Gene3D" id="1.10.1740.70">
    <property type="entry name" value="ChaB"/>
    <property type="match status" value="1"/>
</dbReference>